<protein>
    <recommendedName>
        <fullName evidence="2">DUF1998 domain-containing protein</fullName>
    </recommendedName>
</protein>
<gene>
    <name evidence="1" type="ORF">S01H1_80287</name>
</gene>
<name>X0ZE11_9ZZZZ</name>
<comment type="caution">
    <text evidence="1">The sequence shown here is derived from an EMBL/GenBank/DDBJ whole genome shotgun (WGS) entry which is preliminary data.</text>
</comment>
<dbReference type="EMBL" id="BARS01054202">
    <property type="protein sequence ID" value="GAG46576.1"/>
    <property type="molecule type" value="Genomic_DNA"/>
</dbReference>
<reference evidence="1" key="1">
    <citation type="journal article" date="2014" name="Front. Microbiol.">
        <title>High frequency of phylogenetically diverse reductive dehalogenase-homologous genes in deep subseafloor sedimentary metagenomes.</title>
        <authorList>
            <person name="Kawai M."/>
            <person name="Futagami T."/>
            <person name="Toyoda A."/>
            <person name="Takaki Y."/>
            <person name="Nishi S."/>
            <person name="Hori S."/>
            <person name="Arai W."/>
            <person name="Tsubouchi T."/>
            <person name="Morono Y."/>
            <person name="Uchiyama I."/>
            <person name="Ito T."/>
            <person name="Fujiyama A."/>
            <person name="Inagaki F."/>
            <person name="Takami H."/>
        </authorList>
    </citation>
    <scope>NUCLEOTIDE SEQUENCE</scope>
    <source>
        <strain evidence="1">Expedition CK06-06</strain>
    </source>
</reference>
<evidence type="ECO:0000313" key="1">
    <source>
        <dbReference type="EMBL" id="GAG46576.1"/>
    </source>
</evidence>
<feature type="non-terminal residue" evidence="1">
    <location>
        <position position="1"/>
    </location>
</feature>
<dbReference type="AlphaFoldDB" id="X0ZE11"/>
<accession>X0ZE11</accession>
<evidence type="ECO:0008006" key="2">
    <source>
        <dbReference type="Google" id="ProtNLM"/>
    </source>
</evidence>
<sequence>CECAEGCPSCVGPAGEGGLGGKRETLAILEALS</sequence>
<organism evidence="1">
    <name type="scientific">marine sediment metagenome</name>
    <dbReference type="NCBI Taxonomy" id="412755"/>
    <lineage>
        <taxon>unclassified sequences</taxon>
        <taxon>metagenomes</taxon>
        <taxon>ecological metagenomes</taxon>
    </lineage>
</organism>
<proteinExistence type="predicted"/>